<feature type="region of interest" description="Disordered" evidence="1">
    <location>
        <begin position="35"/>
        <end position="231"/>
    </location>
</feature>
<reference evidence="3" key="1">
    <citation type="journal article" date="2008" name="Nat. Genet.">
        <title>The Pristionchus pacificus genome provides a unique perspective on nematode lifestyle and parasitism.</title>
        <authorList>
            <person name="Dieterich C."/>
            <person name="Clifton S.W."/>
            <person name="Schuster L.N."/>
            <person name="Chinwalla A."/>
            <person name="Delehaunty K."/>
            <person name="Dinkelacker I."/>
            <person name="Fulton L."/>
            <person name="Fulton R."/>
            <person name="Godfrey J."/>
            <person name="Minx P."/>
            <person name="Mitreva M."/>
            <person name="Roeseler W."/>
            <person name="Tian H."/>
            <person name="Witte H."/>
            <person name="Yang S.P."/>
            <person name="Wilson R.K."/>
            <person name="Sommer R.J."/>
        </authorList>
    </citation>
    <scope>NUCLEOTIDE SEQUENCE [LARGE SCALE GENOMIC DNA]</scope>
    <source>
        <strain evidence="3">PS312</strain>
    </source>
</reference>
<gene>
    <name evidence="2" type="primary">WBGene00108965</name>
</gene>
<feature type="compositionally biased region" description="Basic and acidic residues" evidence="1">
    <location>
        <begin position="52"/>
        <end position="70"/>
    </location>
</feature>
<organism evidence="2 3">
    <name type="scientific">Pristionchus pacificus</name>
    <name type="common">Parasitic nematode worm</name>
    <dbReference type="NCBI Taxonomy" id="54126"/>
    <lineage>
        <taxon>Eukaryota</taxon>
        <taxon>Metazoa</taxon>
        <taxon>Ecdysozoa</taxon>
        <taxon>Nematoda</taxon>
        <taxon>Chromadorea</taxon>
        <taxon>Rhabditida</taxon>
        <taxon>Rhabditina</taxon>
        <taxon>Diplogasteromorpha</taxon>
        <taxon>Diplogasteroidea</taxon>
        <taxon>Neodiplogasteridae</taxon>
        <taxon>Pristionchus</taxon>
    </lineage>
</organism>
<accession>A0A2A6B717</accession>
<feature type="compositionally biased region" description="Polar residues" evidence="1">
    <location>
        <begin position="137"/>
        <end position="148"/>
    </location>
</feature>
<accession>A0A8R1UCA9</accession>
<feature type="compositionally biased region" description="Polar residues" evidence="1">
    <location>
        <begin position="109"/>
        <end position="118"/>
    </location>
</feature>
<feature type="compositionally biased region" description="Polar residues" evidence="1">
    <location>
        <begin position="207"/>
        <end position="219"/>
    </location>
</feature>
<sequence length="382" mass="41537">MGCQVDKETCPARLTLSISRALSLVRQNRNRFLLRSSRAPAPSGPLSSNDSRSSELHPEFDRRSIIDNPRRRASSLRDPSNYKKEDYGSEEYPESYSALQGSAIDPRRNQPQSSNDNQRLIIDNRSASSRLPYPDSSGYSTPQHSTMHASPKLDLSGGSDPSVGFAGDHSLMMAANGNFSGPTNGTHSPSSDSSSRDSVDIIPVTSVPAQQQPPQSMTSPAAPPTQQQQQPPMHLGMALHQAGLDPHFPSSFNGNDIFFQNNGLLPYPMLPFAASGRGMHNSLLTLSCTYRKYRGRKPISQVSPMSVIDASLLDLSKSFSVVEGASSSTAQASSFSDELWASTLTIPHSYLDPETHPERAERGVLQWAIVCARQKRALPGDV</sequence>
<proteinExistence type="predicted"/>
<evidence type="ECO:0000256" key="1">
    <source>
        <dbReference type="SAM" id="MobiDB-lite"/>
    </source>
</evidence>
<name>A0A2A6B717_PRIPA</name>
<keyword evidence="3" id="KW-1185">Reference proteome</keyword>
<evidence type="ECO:0000313" key="3">
    <source>
        <dbReference type="Proteomes" id="UP000005239"/>
    </source>
</evidence>
<feature type="compositionally biased region" description="Polar residues" evidence="1">
    <location>
        <begin position="177"/>
        <end position="187"/>
    </location>
</feature>
<reference evidence="2" key="2">
    <citation type="submission" date="2022-06" db="UniProtKB">
        <authorList>
            <consortium name="EnsemblMetazoa"/>
        </authorList>
    </citation>
    <scope>IDENTIFICATION</scope>
    <source>
        <strain evidence="2">PS312</strain>
    </source>
</reference>
<dbReference type="EnsemblMetazoa" id="PPA19411.1">
    <property type="protein sequence ID" value="PPA19411.1"/>
    <property type="gene ID" value="WBGene00108965"/>
</dbReference>
<dbReference type="Proteomes" id="UP000005239">
    <property type="component" value="Unassembled WGS sequence"/>
</dbReference>
<protein>
    <submittedName>
        <fullName evidence="2">Uncharacterized protein</fullName>
    </submittedName>
</protein>
<evidence type="ECO:0000313" key="2">
    <source>
        <dbReference type="EnsemblMetazoa" id="PPA19411.1"/>
    </source>
</evidence>
<dbReference type="AlphaFoldDB" id="A0A2A6B717"/>